<evidence type="ECO:0000313" key="6">
    <source>
        <dbReference type="EMBL" id="GIZ37140.1"/>
    </source>
</evidence>
<dbReference type="PANTHER" id="PTHR24305:SF232">
    <property type="entry name" value="P450, PUTATIVE (EUROFUNG)-RELATED"/>
    <property type="match status" value="1"/>
</dbReference>
<dbReference type="GO" id="GO:0005506">
    <property type="term" value="F:iron ion binding"/>
    <property type="evidence" value="ECO:0007669"/>
    <property type="project" value="InterPro"/>
</dbReference>
<accession>A0A9P3FC21</accession>
<evidence type="ECO:0008006" key="8">
    <source>
        <dbReference type="Google" id="ProtNLM"/>
    </source>
</evidence>
<keyword evidence="3 5" id="KW-0479">Metal-binding</keyword>
<sequence>MAFSLQSIALLASFTLLVSYLLYQKLLPKPIPGIPYNKTSARRLLGDVSDALAHYAETGEVISFLCKRCVELESPIAQVFMRPFGKPWVVLVDGREAQDIMTRRTREFDRSDFFRDLFISLTPVEQGVLPTNDQWRFNRKLMADAMKPEFLNNVAAYMVHENVLHLIALWKEKARLAQGRPFSASEDPQMCTVDTIWAATFGFSLETSKTYANQLAKIQSIDLPPVDSDEVVKMPAAQLPEMYHHVKLITQSSEIAMTSPLGRRHHWFAVNFYPSMRKAIKARDKMIHARIEQAWKLYENDQSGQGEARIKCALDLIVERETSLARKDGRAPDRHSQVLFEELCGFLTAGFETTSTTVTWGLKYLTKHQDVQAKLRESLKYAHQQAWDAGRSPSAEEIAKIDCPYLEAFMDEVMRHSGIVSGNMRVATVDAPLLGCIIPKGVDVFMPTIGPSMLSPAFAVDEGKRTATSREFKGDADRWNERKDMAEFLPTRWLITDENGKESFDRRAAPLQTFGAGIRGCYGKRLAYLKMRQIYTLILWHFELLPLPATLEDFKGRDILTHGPQNVRVRLALVHQ</sequence>
<dbReference type="InterPro" id="IPR050121">
    <property type="entry name" value="Cytochrome_P450_monoxygenase"/>
</dbReference>
<reference evidence="6 7" key="1">
    <citation type="submission" date="2021-01" db="EMBL/GenBank/DDBJ databases">
        <title>Cercospora kikuchii MAFF 305040 whole genome shotgun sequence.</title>
        <authorList>
            <person name="Kashiwa T."/>
            <person name="Suzuki T."/>
        </authorList>
    </citation>
    <scope>NUCLEOTIDE SEQUENCE [LARGE SCALE GENOMIC DNA]</scope>
    <source>
        <strain evidence="6 7">MAFF 305040</strain>
    </source>
</reference>
<keyword evidence="4 5" id="KW-0408">Iron</keyword>
<dbReference type="InterPro" id="IPR001128">
    <property type="entry name" value="Cyt_P450"/>
</dbReference>
<protein>
    <recommendedName>
        <fullName evidence="8">Cytochrome P450</fullName>
    </recommendedName>
</protein>
<evidence type="ECO:0000256" key="2">
    <source>
        <dbReference type="ARBA" id="ARBA00010617"/>
    </source>
</evidence>
<dbReference type="EMBL" id="BOLY01000001">
    <property type="protein sequence ID" value="GIZ37140.1"/>
    <property type="molecule type" value="Genomic_DNA"/>
</dbReference>
<comment type="similarity">
    <text evidence="2">Belongs to the cytochrome P450 family.</text>
</comment>
<dbReference type="Proteomes" id="UP000825890">
    <property type="component" value="Unassembled WGS sequence"/>
</dbReference>
<evidence type="ECO:0000256" key="1">
    <source>
        <dbReference type="ARBA" id="ARBA00001971"/>
    </source>
</evidence>
<keyword evidence="7" id="KW-1185">Reference proteome</keyword>
<dbReference type="GO" id="GO:0016705">
    <property type="term" value="F:oxidoreductase activity, acting on paired donors, with incorporation or reduction of molecular oxygen"/>
    <property type="evidence" value="ECO:0007669"/>
    <property type="project" value="InterPro"/>
</dbReference>
<dbReference type="Pfam" id="PF00067">
    <property type="entry name" value="p450"/>
    <property type="match status" value="2"/>
</dbReference>
<dbReference type="Gene3D" id="1.10.630.10">
    <property type="entry name" value="Cytochrome P450"/>
    <property type="match status" value="1"/>
</dbReference>
<comment type="cofactor">
    <cofactor evidence="1 5">
        <name>heme</name>
        <dbReference type="ChEBI" id="CHEBI:30413"/>
    </cofactor>
</comment>
<dbReference type="GO" id="GO:0004497">
    <property type="term" value="F:monooxygenase activity"/>
    <property type="evidence" value="ECO:0007669"/>
    <property type="project" value="InterPro"/>
</dbReference>
<dbReference type="GeneID" id="68286173"/>
<dbReference type="PRINTS" id="PR00463">
    <property type="entry name" value="EP450I"/>
</dbReference>
<dbReference type="AlphaFoldDB" id="A0A9P3FC21"/>
<evidence type="ECO:0000313" key="7">
    <source>
        <dbReference type="Proteomes" id="UP000825890"/>
    </source>
</evidence>
<name>A0A9P3FC21_9PEZI</name>
<dbReference type="InterPro" id="IPR036396">
    <property type="entry name" value="Cyt_P450_sf"/>
</dbReference>
<dbReference type="SUPFAM" id="SSF48264">
    <property type="entry name" value="Cytochrome P450"/>
    <property type="match status" value="1"/>
</dbReference>
<gene>
    <name evidence="6" type="ORF">CKM354_000059800</name>
</gene>
<dbReference type="GO" id="GO:0020037">
    <property type="term" value="F:heme binding"/>
    <property type="evidence" value="ECO:0007669"/>
    <property type="project" value="InterPro"/>
</dbReference>
<dbReference type="PRINTS" id="PR00385">
    <property type="entry name" value="P450"/>
</dbReference>
<dbReference type="PANTHER" id="PTHR24305">
    <property type="entry name" value="CYTOCHROME P450"/>
    <property type="match status" value="1"/>
</dbReference>
<proteinExistence type="inferred from homology"/>
<organism evidence="6 7">
    <name type="scientific">Cercospora kikuchii</name>
    <dbReference type="NCBI Taxonomy" id="84275"/>
    <lineage>
        <taxon>Eukaryota</taxon>
        <taxon>Fungi</taxon>
        <taxon>Dikarya</taxon>
        <taxon>Ascomycota</taxon>
        <taxon>Pezizomycotina</taxon>
        <taxon>Dothideomycetes</taxon>
        <taxon>Dothideomycetidae</taxon>
        <taxon>Mycosphaerellales</taxon>
        <taxon>Mycosphaerellaceae</taxon>
        <taxon>Cercospora</taxon>
    </lineage>
</organism>
<comment type="caution">
    <text evidence="6">The sequence shown here is derived from an EMBL/GenBank/DDBJ whole genome shotgun (WGS) entry which is preliminary data.</text>
</comment>
<evidence type="ECO:0000256" key="5">
    <source>
        <dbReference type="PIRSR" id="PIRSR602401-1"/>
    </source>
</evidence>
<dbReference type="OrthoDB" id="1470350at2759"/>
<dbReference type="RefSeq" id="XP_044651627.1">
    <property type="nucleotide sequence ID" value="XM_044795692.1"/>
</dbReference>
<dbReference type="InterPro" id="IPR002401">
    <property type="entry name" value="Cyt_P450_E_grp-I"/>
</dbReference>
<keyword evidence="5" id="KW-0349">Heme</keyword>
<feature type="binding site" description="axial binding residue" evidence="5">
    <location>
        <position position="521"/>
    </location>
    <ligand>
        <name>heme</name>
        <dbReference type="ChEBI" id="CHEBI:30413"/>
    </ligand>
    <ligandPart>
        <name>Fe</name>
        <dbReference type="ChEBI" id="CHEBI:18248"/>
    </ligandPart>
</feature>
<evidence type="ECO:0000256" key="3">
    <source>
        <dbReference type="ARBA" id="ARBA00022723"/>
    </source>
</evidence>
<evidence type="ECO:0000256" key="4">
    <source>
        <dbReference type="ARBA" id="ARBA00023004"/>
    </source>
</evidence>